<organism evidence="3 4">
    <name type="scientific">Phialocephala subalpina</name>
    <dbReference type="NCBI Taxonomy" id="576137"/>
    <lineage>
        <taxon>Eukaryota</taxon>
        <taxon>Fungi</taxon>
        <taxon>Dikarya</taxon>
        <taxon>Ascomycota</taxon>
        <taxon>Pezizomycotina</taxon>
        <taxon>Leotiomycetes</taxon>
        <taxon>Helotiales</taxon>
        <taxon>Mollisiaceae</taxon>
        <taxon>Phialocephala</taxon>
        <taxon>Phialocephala fortinii species complex</taxon>
    </lineage>
</organism>
<dbReference type="EMBL" id="FJOG01000010">
    <property type="protein sequence ID" value="CZR57497.1"/>
    <property type="molecule type" value="Genomic_DNA"/>
</dbReference>
<reference evidence="3 4" key="1">
    <citation type="submission" date="2016-03" db="EMBL/GenBank/DDBJ databases">
        <authorList>
            <person name="Ploux O."/>
        </authorList>
    </citation>
    <scope>NUCLEOTIDE SEQUENCE [LARGE SCALE GENOMIC DNA]</scope>
    <source>
        <strain evidence="3 4">UAMH 11012</strain>
    </source>
</reference>
<dbReference type="AlphaFoldDB" id="A0A1L7WXK0"/>
<evidence type="ECO:0000313" key="4">
    <source>
        <dbReference type="Proteomes" id="UP000184330"/>
    </source>
</evidence>
<feature type="region of interest" description="Disordered" evidence="1">
    <location>
        <begin position="120"/>
        <end position="160"/>
    </location>
</feature>
<dbReference type="PANTHER" id="PTHR35910:SF6">
    <property type="entry name" value="2EXR DOMAIN-CONTAINING PROTEIN"/>
    <property type="match status" value="1"/>
</dbReference>
<evidence type="ECO:0000259" key="2">
    <source>
        <dbReference type="Pfam" id="PF20150"/>
    </source>
</evidence>
<protein>
    <recommendedName>
        <fullName evidence="2">2EXR domain-containing protein</fullName>
    </recommendedName>
</protein>
<keyword evidence="4" id="KW-1185">Reference proteome</keyword>
<dbReference type="Pfam" id="PF20150">
    <property type="entry name" value="2EXR"/>
    <property type="match status" value="1"/>
</dbReference>
<proteinExistence type="predicted"/>
<feature type="domain" description="2EXR" evidence="2">
    <location>
        <begin position="11"/>
        <end position="93"/>
    </location>
</feature>
<gene>
    <name evidence="3" type="ORF">PAC_07386</name>
</gene>
<sequence>MSEEATPSMAFTLFNKLPPEVRCQVWQLSMPEPRIVPMRYDAETTSYKPRTRPPAILQTNHESRHEALKVYHEIQLGLSTNIGCYIDPLRDSIYLRTDLTRASNRIDDSTDIEPWQRGRVITMPPPVTDASPTSTQSTQTDQAATSDPSDIEVLNSTAPHPDMLRSRRHSKIILHDLIHSSDAEAIFRSFYVNYGTWDLMRRYYRHRRHKLHVSLKELCLVYESGSAPLKSGLEMREIGPQEFVAEGDPSRPADYDARRQAYRMVCSLKASNSFVNSRDRKQGKPVALTYQICAKSLDTGELPRVQEISTETGWLTRCGVDLPPI</sequence>
<accession>A0A1L7WXK0</accession>
<evidence type="ECO:0000313" key="3">
    <source>
        <dbReference type="EMBL" id="CZR57497.1"/>
    </source>
</evidence>
<name>A0A1L7WXK0_9HELO</name>
<dbReference type="OrthoDB" id="3532148at2759"/>
<dbReference type="InterPro" id="IPR045518">
    <property type="entry name" value="2EXR"/>
</dbReference>
<feature type="compositionally biased region" description="Low complexity" evidence="1">
    <location>
        <begin position="128"/>
        <end position="147"/>
    </location>
</feature>
<dbReference type="PANTHER" id="PTHR35910">
    <property type="entry name" value="2EXR DOMAIN-CONTAINING PROTEIN"/>
    <property type="match status" value="1"/>
</dbReference>
<evidence type="ECO:0000256" key="1">
    <source>
        <dbReference type="SAM" id="MobiDB-lite"/>
    </source>
</evidence>
<dbReference type="Proteomes" id="UP000184330">
    <property type="component" value="Unassembled WGS sequence"/>
</dbReference>